<evidence type="ECO:0000313" key="11">
    <source>
        <dbReference type="Proteomes" id="UP000000719"/>
    </source>
</evidence>
<dbReference type="HOGENOM" id="CLU_079895_1_0_9"/>
<evidence type="ECO:0000256" key="3">
    <source>
        <dbReference type="ARBA" id="ARBA00022448"/>
    </source>
</evidence>
<keyword evidence="3" id="KW-0813">Transport</keyword>
<feature type="transmembrane region" description="Helical" evidence="8">
    <location>
        <begin position="7"/>
        <end position="29"/>
    </location>
</feature>
<dbReference type="GO" id="GO:0071978">
    <property type="term" value="P:bacterial-type flagellum-dependent swarming motility"/>
    <property type="evidence" value="ECO:0007669"/>
    <property type="project" value="InterPro"/>
</dbReference>
<comment type="similarity">
    <text evidence="2">Belongs to the MotA family.</text>
</comment>
<dbReference type="STRING" id="373903.Hore_16780"/>
<organism evidence="10 11">
    <name type="scientific">Halothermothrix orenii (strain H 168 / OCM 544 / DSM 9562)</name>
    <dbReference type="NCBI Taxonomy" id="373903"/>
    <lineage>
        <taxon>Bacteria</taxon>
        <taxon>Bacillati</taxon>
        <taxon>Bacillota</taxon>
        <taxon>Clostridia</taxon>
        <taxon>Halanaerobiales</taxon>
        <taxon>Halothermotrichaceae</taxon>
        <taxon>Halothermothrix</taxon>
    </lineage>
</organism>
<keyword evidence="6 8" id="KW-1133">Transmembrane helix</keyword>
<keyword evidence="5 8" id="KW-0812">Transmembrane</keyword>
<evidence type="ECO:0000313" key="10">
    <source>
        <dbReference type="EMBL" id="ACL70428.1"/>
    </source>
</evidence>
<evidence type="ECO:0000259" key="9">
    <source>
        <dbReference type="Pfam" id="PF01618"/>
    </source>
</evidence>
<dbReference type="RefSeq" id="WP_015923398.1">
    <property type="nucleotide sequence ID" value="NC_011899.1"/>
</dbReference>
<dbReference type="InterPro" id="IPR047055">
    <property type="entry name" value="MotA-like"/>
</dbReference>
<dbReference type="InterPro" id="IPR000540">
    <property type="entry name" value="Flag_MotA_CS"/>
</dbReference>
<dbReference type="PANTHER" id="PTHR30433">
    <property type="entry name" value="CHEMOTAXIS PROTEIN MOTA"/>
    <property type="match status" value="1"/>
</dbReference>
<dbReference type="Pfam" id="PF01618">
    <property type="entry name" value="MotA_ExbB"/>
    <property type="match status" value="1"/>
</dbReference>
<protein>
    <submittedName>
        <fullName evidence="10">MotA/TolQ/ExbB proton channel</fullName>
    </submittedName>
</protein>
<evidence type="ECO:0000256" key="8">
    <source>
        <dbReference type="SAM" id="Phobius"/>
    </source>
</evidence>
<gene>
    <name evidence="10" type="ordered locus">Hore_16780</name>
</gene>
<feature type="transmembrane region" description="Helical" evidence="8">
    <location>
        <begin position="144"/>
        <end position="165"/>
    </location>
</feature>
<dbReference type="GO" id="GO:0005886">
    <property type="term" value="C:plasma membrane"/>
    <property type="evidence" value="ECO:0007669"/>
    <property type="project" value="UniProtKB-SubCell"/>
</dbReference>
<dbReference type="PROSITE" id="PS01307">
    <property type="entry name" value="MOTA"/>
    <property type="match status" value="1"/>
</dbReference>
<dbReference type="PANTHER" id="PTHR30433:SF2">
    <property type="entry name" value="MOTILITY PROTEIN A"/>
    <property type="match status" value="1"/>
</dbReference>
<dbReference type="KEGG" id="hor:Hore_16780"/>
<dbReference type="EMBL" id="CP001098">
    <property type="protein sequence ID" value="ACL70428.1"/>
    <property type="molecule type" value="Genomic_DNA"/>
</dbReference>
<evidence type="ECO:0000256" key="7">
    <source>
        <dbReference type="ARBA" id="ARBA00023136"/>
    </source>
</evidence>
<keyword evidence="7 8" id="KW-0472">Membrane</keyword>
<keyword evidence="11" id="KW-1185">Reference proteome</keyword>
<keyword evidence="4" id="KW-1003">Cell membrane</keyword>
<dbReference type="InterPro" id="IPR002898">
    <property type="entry name" value="MotA_ExbB_proton_chnl"/>
</dbReference>
<feature type="domain" description="MotA/TolQ/ExbB proton channel" evidence="9">
    <location>
        <begin position="101"/>
        <end position="215"/>
    </location>
</feature>
<feature type="transmembrane region" description="Helical" evidence="8">
    <location>
        <begin position="177"/>
        <end position="199"/>
    </location>
</feature>
<evidence type="ECO:0000256" key="4">
    <source>
        <dbReference type="ARBA" id="ARBA00022475"/>
    </source>
</evidence>
<dbReference type="GO" id="GO:0006935">
    <property type="term" value="P:chemotaxis"/>
    <property type="evidence" value="ECO:0007669"/>
    <property type="project" value="InterPro"/>
</dbReference>
<feature type="transmembrane region" description="Helical" evidence="8">
    <location>
        <begin position="35"/>
        <end position="53"/>
    </location>
</feature>
<evidence type="ECO:0000256" key="6">
    <source>
        <dbReference type="ARBA" id="ARBA00022989"/>
    </source>
</evidence>
<sequence length="267" mass="28973">MDLSTLIGILTGIVLLGGAIIMGGNAVIFLSVQSLMIVLGGTLAGTMVSYSFNELKKIPSLIRVAFQEHTLDSDEIIDILVGFAEKARREGLLALEQDVMEINDPFLQKGIQLVVDGTDPELVRNILETKLTFLEERHQKGRGLFSTMGQLAPSFGLIGTLIGLIQMLSQLDDPTNLGSGMAVALITTLYGALLANLLFNPLAGKLRIRSLEEVLLKEVMIEGVLSIQAGENPRIVREKLNAFLATERERIASEAPRFEEMAVGENA</sequence>
<name>B8CYQ9_HALOH</name>
<evidence type="ECO:0000256" key="5">
    <source>
        <dbReference type="ARBA" id="ARBA00022692"/>
    </source>
</evidence>
<dbReference type="AlphaFoldDB" id="B8CYQ9"/>
<dbReference type="OrthoDB" id="9806929at2"/>
<accession>B8CYQ9</accession>
<reference evidence="10 11" key="1">
    <citation type="journal article" date="2009" name="PLoS ONE">
        <title>Genome analysis of the anaerobic thermohalophilic bacterium Halothermothrix orenii.</title>
        <authorList>
            <person name="Mavromatis K."/>
            <person name="Ivanova N."/>
            <person name="Anderson I."/>
            <person name="Lykidis A."/>
            <person name="Hooper S.D."/>
            <person name="Sun H."/>
            <person name="Kunin V."/>
            <person name="Lapidus A."/>
            <person name="Hugenholtz P."/>
            <person name="Patel B."/>
            <person name="Kyrpides N.C."/>
        </authorList>
    </citation>
    <scope>NUCLEOTIDE SEQUENCE [LARGE SCALE GENOMIC DNA]</scope>
    <source>
        <strain evidence="11">H 168 / OCM 544 / DSM 9562</strain>
    </source>
</reference>
<evidence type="ECO:0000256" key="2">
    <source>
        <dbReference type="ARBA" id="ARBA00008038"/>
    </source>
</evidence>
<proteinExistence type="inferred from homology"/>
<dbReference type="Proteomes" id="UP000000719">
    <property type="component" value="Chromosome"/>
</dbReference>
<dbReference type="eggNOG" id="COG1291">
    <property type="taxonomic scope" value="Bacteria"/>
</dbReference>
<evidence type="ECO:0000256" key="1">
    <source>
        <dbReference type="ARBA" id="ARBA00004651"/>
    </source>
</evidence>
<comment type="subcellular location">
    <subcellularLocation>
        <location evidence="1">Cell membrane</location>
        <topology evidence="1">Multi-pass membrane protein</topology>
    </subcellularLocation>
</comment>